<dbReference type="Proteomes" id="UP000694843">
    <property type="component" value="Unplaced"/>
</dbReference>
<dbReference type="RefSeq" id="XP_047736568.1">
    <property type="nucleotide sequence ID" value="XM_047880612.1"/>
</dbReference>
<reference evidence="3" key="1">
    <citation type="submission" date="2025-08" db="UniProtKB">
        <authorList>
            <consortium name="RefSeq"/>
        </authorList>
    </citation>
    <scope>IDENTIFICATION</scope>
    <source>
        <tissue evidence="3">Whole organism</tissue>
    </source>
</reference>
<evidence type="ECO:0000313" key="2">
    <source>
        <dbReference type="Proteomes" id="UP000694843"/>
    </source>
</evidence>
<dbReference type="KEGG" id="hazt:125177922"/>
<dbReference type="AlphaFoldDB" id="A0A979FIQ7"/>
<feature type="compositionally biased region" description="Polar residues" evidence="1">
    <location>
        <begin position="1"/>
        <end position="10"/>
    </location>
</feature>
<feature type="region of interest" description="Disordered" evidence="1">
    <location>
        <begin position="1"/>
        <end position="21"/>
    </location>
</feature>
<gene>
    <name evidence="3" type="primary">LOC125177922</name>
</gene>
<protein>
    <submittedName>
        <fullName evidence="3">Uncharacterized protein LOC125177922</fullName>
    </submittedName>
</protein>
<proteinExistence type="predicted"/>
<name>A0A979FIQ7_HYAAZ</name>
<sequence length="101" mass="12066">MRTNDTTQAIGTAPARKPKRRFARSASEAWAEQYIVTWACPPLEPIIQPFQIKQFQERNEREERVTPCRDSRESTAAEDLEFSKMRERNDKVEFWLRRYCI</sequence>
<evidence type="ECO:0000313" key="3">
    <source>
        <dbReference type="RefSeq" id="XP_047736568.1"/>
    </source>
</evidence>
<organism evidence="2 3">
    <name type="scientific">Hyalella azteca</name>
    <name type="common">Amphipod</name>
    <dbReference type="NCBI Taxonomy" id="294128"/>
    <lineage>
        <taxon>Eukaryota</taxon>
        <taxon>Metazoa</taxon>
        <taxon>Ecdysozoa</taxon>
        <taxon>Arthropoda</taxon>
        <taxon>Crustacea</taxon>
        <taxon>Multicrustacea</taxon>
        <taxon>Malacostraca</taxon>
        <taxon>Eumalacostraca</taxon>
        <taxon>Peracarida</taxon>
        <taxon>Amphipoda</taxon>
        <taxon>Senticaudata</taxon>
        <taxon>Talitrida</taxon>
        <taxon>Talitroidea</taxon>
        <taxon>Hyalellidae</taxon>
        <taxon>Hyalella</taxon>
    </lineage>
</organism>
<feature type="region of interest" description="Disordered" evidence="1">
    <location>
        <begin position="58"/>
        <end position="77"/>
    </location>
</feature>
<keyword evidence="2" id="KW-1185">Reference proteome</keyword>
<evidence type="ECO:0000256" key="1">
    <source>
        <dbReference type="SAM" id="MobiDB-lite"/>
    </source>
</evidence>
<dbReference type="GeneID" id="125177922"/>
<accession>A0A979FIQ7</accession>